<dbReference type="EMBL" id="MN099047">
    <property type="protein sequence ID" value="QNJ34121.1"/>
    <property type="molecule type" value="Genomic_DNA"/>
</dbReference>
<geneLocation type="mitochondrion" evidence="2"/>
<keyword evidence="2" id="KW-0496">Mitochondrion</keyword>
<dbReference type="AlphaFoldDB" id="A0A7H9SN84"/>
<reference evidence="2" key="1">
    <citation type="journal article" date="2019" name="Mitochondrial DNA Part B Resour">
        <title>Complete mitogenome of the dog cucumber tapeworm Dipylidium caninum (Cestoda, Dilepididae) from Southwest China.</title>
        <authorList>
            <person name="Xie Y."/>
            <person name="Liu Y."/>
            <person name="Gu X."/>
            <person name="Meng X."/>
            <person name="Wang L."/>
            <person name="Li Y."/>
            <person name="Zhou X."/>
            <person name="Zheng Y."/>
            <person name="Zuo Z."/>
            <person name="Yang G."/>
        </authorList>
    </citation>
    <scope>NUCLEOTIDE SEQUENCE</scope>
</reference>
<dbReference type="InterPro" id="IPR042106">
    <property type="entry name" value="Nuo/plastoQ_OxRdtase_6_NuoJ"/>
</dbReference>
<feature type="transmembrane region" description="Helical" evidence="1">
    <location>
        <begin position="122"/>
        <end position="145"/>
    </location>
</feature>
<proteinExistence type="predicted"/>
<feature type="transmembrane region" description="Helical" evidence="1">
    <location>
        <begin position="52"/>
        <end position="73"/>
    </location>
</feature>
<accession>A0A7H9SN84</accession>
<keyword evidence="1" id="KW-0812">Transmembrane</keyword>
<feature type="transmembrane region" description="Helical" evidence="1">
    <location>
        <begin position="6"/>
        <end position="23"/>
    </location>
</feature>
<feature type="transmembrane region" description="Helical" evidence="1">
    <location>
        <begin position="30"/>
        <end position="46"/>
    </location>
</feature>
<organism evidence="2">
    <name type="scientific">Dipylidium caninum</name>
    <name type="common">Double-pored dog tapeworm</name>
    <dbReference type="NCBI Taxonomy" id="66787"/>
    <lineage>
        <taxon>Eukaryota</taxon>
        <taxon>Metazoa</taxon>
        <taxon>Spiralia</taxon>
        <taxon>Lophotrochozoa</taxon>
        <taxon>Platyhelminthes</taxon>
        <taxon>Cestoda</taxon>
        <taxon>Eucestoda</taxon>
        <taxon>Cyclophyllidea</taxon>
        <taxon>Dipylidiidae</taxon>
        <taxon>Dipylidium</taxon>
    </lineage>
</organism>
<evidence type="ECO:0000313" key="2">
    <source>
        <dbReference type="EMBL" id="QNJ34121.1"/>
    </source>
</evidence>
<gene>
    <name evidence="2" type="primary">ND6</name>
</gene>
<feature type="transmembrane region" description="Helical" evidence="1">
    <location>
        <begin position="85"/>
        <end position="110"/>
    </location>
</feature>
<name>A0A7H9SN84_DIPCN</name>
<evidence type="ECO:0000256" key="1">
    <source>
        <dbReference type="SAM" id="Phobius"/>
    </source>
</evidence>
<dbReference type="Gene3D" id="1.20.120.1200">
    <property type="entry name" value="NADH-ubiquinone/plastoquinone oxidoreductase chain 6, subunit NuoJ"/>
    <property type="match status" value="1"/>
</dbReference>
<sequence>MIYVSFIIFFLCISCILWCFIVNPVYYCSLLIFNSFLCGCISYFIYGFSWYALLLCLVYIGGVYVLFVFISFFSPNSSFMSMFDFKLSVAFVCLFLVVFSCLFSYFVVFYDYSYYLCNDVEGYFYVFMCFMLIFGFFVLSVIMSLKFNYYR</sequence>
<keyword evidence="1" id="KW-0472">Membrane</keyword>
<keyword evidence="1" id="KW-1133">Transmembrane helix</keyword>
<protein>
    <submittedName>
        <fullName evidence="2">NADH dehydrogenase subunit 6</fullName>
    </submittedName>
</protein>